<dbReference type="RefSeq" id="WP_188752475.1">
    <property type="nucleotide sequence ID" value="NZ_BMIK01000012.1"/>
</dbReference>
<evidence type="ECO:0000256" key="7">
    <source>
        <dbReference type="ARBA" id="ARBA00023136"/>
    </source>
</evidence>
<feature type="domain" description="TonB-dependent receptor plug" evidence="13">
    <location>
        <begin position="120"/>
        <end position="244"/>
    </location>
</feature>
<keyword evidence="5" id="KW-0732">Signal</keyword>
<sequence length="1136" mass="124674">MKRYYYLFSVIVLLLFGLDAGMAAQQTVLVRGSVHDDSGPIQGVTVAEKGTDRVTVTAADGTFEIQVATRQSVLRFSAVGYESTEVIVGEQTSLRVTLAPSSHQLDDVVVTALGISREKKALGYSIEEVSGKEMVRVPQENILTAMAGKVAGVAINQTSGAGSSVSMVIRGATSLNNDNQPLIVVDGTPLNNTINNVSQVNGVDNRVDYGNSISSINPDDIENISILKGPSAAALYGSRAGNGVILITTKSGRQAQKLTINAYTNTVFDQPYRFLKVQSKFGSGQISAIPVSVSGNLLTNPFGALVQDWVNGYYGAELDKGYEEVQWNSPVDENGKQIKTPLISHPDNVKNFVQTGITSINGLSVANNNNLVSYRLSYSNMQNRGIVPNSDLFRNTFNLAADVRASKNFKISTNLDLSRNNSNNRPAGERGANPLQWAYSVTPSTDIRDMKDYWMPGQEGYLQRSQDAARLAASGKPPTFNNPYFLAYEINNGFIRDRVFGNIRADWQISSAFSFMARYSLDNLAEERETKLGRSYSEDPYGGYGLMNLKNFENNADFLLTYKKELRDFNLSVSGGGNHRYQTGSNANASSINGLITPGVYTLSNIAMGNLVSSSSRFEKAVNSVYGLLNLSYKDYLFLDVSGRNDWSSTLPDAAGYFYPSASLSVLLNEILGMSSDVNLFKLRGGVAQVGNDTEPYKLMAMLENAGTFAGVPQLATSAILQNAQLKPEIASSYEGGIDLAMFGGRLRFAGTYYMVENKNQILSTETPPSSGVIRKNINAGLLRSKGVEMTFGITPIENRNLRWDVNVNFTRNRTRLIELSDDLPYFTSWNEAKGGAWTYVGDEMGDIYDAQIVTVTDKNSKYYGYPILDNTGKWQSIDAVNTKNKVGNYNPRFVLGAQTSLTYKGFSLSMTFDWRNGGDFISQTYRYMEEGGLSQLAYDRLINPGVLQGKELRDYLVSNQDRLIISDGRTMPIVGGPTPEYNSFPFVYGPYTVPYGGVFIPGVYLDEQGQYVENLGENIGKEGGTKTLPLAGATPWSFTRTATFDASYLKLREISLGFSLPQKVVQRVKAQDVNISVFSRNIMLWTAAKINIDPENAFQPRVGDTRGGMQFAQGIERYNVNPWVIPVGFKVSVTF</sequence>
<dbReference type="EMBL" id="BMIK01000012">
    <property type="protein sequence ID" value="GGC37639.1"/>
    <property type="molecule type" value="Genomic_DNA"/>
</dbReference>
<dbReference type="SUPFAM" id="SSF49464">
    <property type="entry name" value="Carboxypeptidase regulatory domain-like"/>
    <property type="match status" value="1"/>
</dbReference>
<evidence type="ECO:0000256" key="2">
    <source>
        <dbReference type="ARBA" id="ARBA00022448"/>
    </source>
</evidence>
<comment type="subcellular location">
    <subcellularLocation>
        <location evidence="1 10">Cell outer membrane</location>
        <topology evidence="1 10">Multi-pass membrane protein</topology>
    </subcellularLocation>
</comment>
<proteinExistence type="inferred from homology"/>
<reference evidence="15" key="1">
    <citation type="journal article" date="2019" name="Int. J. Syst. Evol. Microbiol.">
        <title>The Global Catalogue of Microorganisms (GCM) 10K type strain sequencing project: providing services to taxonomists for standard genome sequencing and annotation.</title>
        <authorList>
            <consortium name="The Broad Institute Genomics Platform"/>
            <consortium name="The Broad Institute Genome Sequencing Center for Infectious Disease"/>
            <person name="Wu L."/>
            <person name="Ma J."/>
        </authorList>
    </citation>
    <scope>NUCLEOTIDE SEQUENCE [LARGE SCALE GENOMIC DNA]</scope>
    <source>
        <strain evidence="15">CGMCC 1.15342</strain>
    </source>
</reference>
<dbReference type="Proteomes" id="UP000597338">
    <property type="component" value="Unassembled WGS sequence"/>
</dbReference>
<evidence type="ECO:0000256" key="4">
    <source>
        <dbReference type="ARBA" id="ARBA00022692"/>
    </source>
</evidence>
<dbReference type="InterPro" id="IPR023996">
    <property type="entry name" value="TonB-dep_OMP_SusC/RagA"/>
</dbReference>
<evidence type="ECO:0000256" key="8">
    <source>
        <dbReference type="ARBA" id="ARBA00023170"/>
    </source>
</evidence>
<dbReference type="Gene3D" id="2.60.40.1120">
    <property type="entry name" value="Carboxypeptidase-like, regulatory domain"/>
    <property type="match status" value="1"/>
</dbReference>
<dbReference type="Pfam" id="PF13715">
    <property type="entry name" value="CarbopepD_reg_2"/>
    <property type="match status" value="1"/>
</dbReference>
<keyword evidence="7 10" id="KW-0472">Membrane</keyword>
<dbReference type="PROSITE" id="PS52016">
    <property type="entry name" value="TONB_DEPENDENT_REC_3"/>
    <property type="match status" value="1"/>
</dbReference>
<dbReference type="Pfam" id="PF00593">
    <property type="entry name" value="TonB_dep_Rec_b-barrel"/>
    <property type="match status" value="1"/>
</dbReference>
<evidence type="ECO:0000256" key="11">
    <source>
        <dbReference type="RuleBase" id="RU003357"/>
    </source>
</evidence>
<evidence type="ECO:0000256" key="3">
    <source>
        <dbReference type="ARBA" id="ARBA00022452"/>
    </source>
</evidence>
<evidence type="ECO:0000256" key="9">
    <source>
        <dbReference type="ARBA" id="ARBA00023237"/>
    </source>
</evidence>
<dbReference type="InterPro" id="IPR037066">
    <property type="entry name" value="Plug_dom_sf"/>
</dbReference>
<dbReference type="NCBIfam" id="TIGR04057">
    <property type="entry name" value="SusC_RagA_signa"/>
    <property type="match status" value="1"/>
</dbReference>
<evidence type="ECO:0000256" key="10">
    <source>
        <dbReference type="PROSITE-ProRule" id="PRU01360"/>
    </source>
</evidence>
<comment type="similarity">
    <text evidence="10 11">Belongs to the TonB-dependent receptor family.</text>
</comment>
<keyword evidence="9 10" id="KW-0998">Cell outer membrane</keyword>
<comment type="caution">
    <text evidence="14">The sequence shown here is derived from an EMBL/GenBank/DDBJ whole genome shotgun (WGS) entry which is preliminary data.</text>
</comment>
<name>A0ABQ1MEE3_9SPHI</name>
<dbReference type="InterPro" id="IPR008969">
    <property type="entry name" value="CarboxyPept-like_regulatory"/>
</dbReference>
<evidence type="ECO:0000313" key="14">
    <source>
        <dbReference type="EMBL" id="GGC37639.1"/>
    </source>
</evidence>
<dbReference type="InterPro" id="IPR012910">
    <property type="entry name" value="Plug_dom"/>
</dbReference>
<dbReference type="InterPro" id="IPR036942">
    <property type="entry name" value="Beta-barrel_TonB_sf"/>
</dbReference>
<dbReference type="InterPro" id="IPR023997">
    <property type="entry name" value="TonB-dep_OMP_SusC/RagA_CS"/>
</dbReference>
<dbReference type="InterPro" id="IPR000531">
    <property type="entry name" value="Beta-barrel_TonB"/>
</dbReference>
<evidence type="ECO:0000313" key="15">
    <source>
        <dbReference type="Proteomes" id="UP000597338"/>
    </source>
</evidence>
<keyword evidence="2 10" id="KW-0813">Transport</keyword>
<dbReference type="SUPFAM" id="SSF56935">
    <property type="entry name" value="Porins"/>
    <property type="match status" value="1"/>
</dbReference>
<gene>
    <name evidence="14" type="ORF">GCM10011386_32170</name>
</gene>
<keyword evidence="3 10" id="KW-1134">Transmembrane beta strand</keyword>
<organism evidence="14 15">
    <name type="scientific">Parapedobacter defluvii</name>
    <dbReference type="NCBI Taxonomy" id="2045106"/>
    <lineage>
        <taxon>Bacteria</taxon>
        <taxon>Pseudomonadati</taxon>
        <taxon>Bacteroidota</taxon>
        <taxon>Sphingobacteriia</taxon>
        <taxon>Sphingobacteriales</taxon>
        <taxon>Sphingobacteriaceae</taxon>
        <taxon>Parapedobacter</taxon>
    </lineage>
</organism>
<protein>
    <submittedName>
        <fullName evidence="14">SusC/RagA family TonB-linked outer membrane protein</fullName>
    </submittedName>
</protein>
<evidence type="ECO:0000256" key="1">
    <source>
        <dbReference type="ARBA" id="ARBA00004571"/>
    </source>
</evidence>
<evidence type="ECO:0000259" key="13">
    <source>
        <dbReference type="Pfam" id="PF07715"/>
    </source>
</evidence>
<evidence type="ECO:0000256" key="5">
    <source>
        <dbReference type="ARBA" id="ARBA00022729"/>
    </source>
</evidence>
<accession>A0ABQ1MEE3</accession>
<dbReference type="Gene3D" id="2.40.170.20">
    <property type="entry name" value="TonB-dependent receptor, beta-barrel domain"/>
    <property type="match status" value="1"/>
</dbReference>
<keyword evidence="15" id="KW-1185">Reference proteome</keyword>
<dbReference type="PANTHER" id="PTHR30069:SF29">
    <property type="entry name" value="HEMOGLOBIN AND HEMOGLOBIN-HAPTOGLOBIN-BINDING PROTEIN 1-RELATED"/>
    <property type="match status" value="1"/>
</dbReference>
<evidence type="ECO:0000256" key="6">
    <source>
        <dbReference type="ARBA" id="ARBA00023077"/>
    </source>
</evidence>
<dbReference type="PANTHER" id="PTHR30069">
    <property type="entry name" value="TONB-DEPENDENT OUTER MEMBRANE RECEPTOR"/>
    <property type="match status" value="1"/>
</dbReference>
<keyword evidence="6 11" id="KW-0798">TonB box</keyword>
<keyword evidence="4 10" id="KW-0812">Transmembrane</keyword>
<dbReference type="NCBIfam" id="TIGR04056">
    <property type="entry name" value="OMP_RagA_SusC"/>
    <property type="match status" value="1"/>
</dbReference>
<dbReference type="Gene3D" id="2.170.130.10">
    <property type="entry name" value="TonB-dependent receptor, plug domain"/>
    <property type="match status" value="1"/>
</dbReference>
<feature type="domain" description="TonB-dependent receptor-like beta-barrel" evidence="12">
    <location>
        <begin position="467"/>
        <end position="878"/>
    </location>
</feature>
<keyword evidence="8" id="KW-0675">Receptor</keyword>
<dbReference type="InterPro" id="IPR039426">
    <property type="entry name" value="TonB-dep_rcpt-like"/>
</dbReference>
<dbReference type="Pfam" id="PF07715">
    <property type="entry name" value="Plug"/>
    <property type="match status" value="1"/>
</dbReference>
<evidence type="ECO:0000259" key="12">
    <source>
        <dbReference type="Pfam" id="PF00593"/>
    </source>
</evidence>